<evidence type="ECO:0000256" key="7">
    <source>
        <dbReference type="SAM" id="Phobius"/>
    </source>
</evidence>
<dbReference type="SMART" id="SM00382">
    <property type="entry name" value="AAA"/>
    <property type="match status" value="1"/>
</dbReference>
<evidence type="ECO:0000313" key="11">
    <source>
        <dbReference type="Proteomes" id="UP000050794"/>
    </source>
</evidence>
<keyword evidence="6 7" id="KW-0472">Membrane</keyword>
<reference evidence="10 11" key="2">
    <citation type="submission" date="2018-11" db="EMBL/GenBank/DDBJ databases">
        <authorList>
            <consortium name="Pathogen Informatics"/>
        </authorList>
    </citation>
    <scope>NUCLEOTIDE SEQUENCE [LARGE SCALE GENOMIC DNA]</scope>
</reference>
<dbReference type="PROSITE" id="PS00211">
    <property type="entry name" value="ABC_TRANSPORTER_1"/>
    <property type="match status" value="1"/>
</dbReference>
<name>A0A183VAF6_TOXCA</name>
<dbReference type="InterPro" id="IPR039421">
    <property type="entry name" value="Type_1_exporter"/>
</dbReference>
<feature type="transmembrane region" description="Helical" evidence="7">
    <location>
        <begin position="94"/>
        <end position="114"/>
    </location>
</feature>
<keyword evidence="4" id="KW-0067">ATP-binding</keyword>
<evidence type="ECO:0000256" key="6">
    <source>
        <dbReference type="ARBA" id="ARBA00023136"/>
    </source>
</evidence>
<evidence type="ECO:0000313" key="12">
    <source>
        <dbReference type="WBParaSite" id="TCNE_0001772701-mRNA-1"/>
    </source>
</evidence>
<accession>A0A183VAF6</accession>
<dbReference type="EMBL" id="UYWY01024725">
    <property type="protein sequence ID" value="VDM49047.1"/>
    <property type="molecule type" value="Genomic_DNA"/>
</dbReference>
<dbReference type="WBParaSite" id="TCNE_0001772701-mRNA-1">
    <property type="protein sequence ID" value="TCNE_0001772701-mRNA-1"/>
    <property type="gene ID" value="TCNE_0001772701"/>
</dbReference>
<dbReference type="Proteomes" id="UP000050794">
    <property type="component" value="Unassembled WGS sequence"/>
</dbReference>
<evidence type="ECO:0000313" key="10">
    <source>
        <dbReference type="EMBL" id="VDM49047.1"/>
    </source>
</evidence>
<keyword evidence="11" id="KW-1185">Reference proteome</keyword>
<dbReference type="PROSITE" id="PS50929">
    <property type="entry name" value="ABC_TM1F"/>
    <property type="match status" value="1"/>
</dbReference>
<evidence type="ECO:0000256" key="2">
    <source>
        <dbReference type="ARBA" id="ARBA00022692"/>
    </source>
</evidence>
<organism evidence="11 12">
    <name type="scientific">Toxocara canis</name>
    <name type="common">Canine roundworm</name>
    <dbReference type="NCBI Taxonomy" id="6265"/>
    <lineage>
        <taxon>Eukaryota</taxon>
        <taxon>Metazoa</taxon>
        <taxon>Ecdysozoa</taxon>
        <taxon>Nematoda</taxon>
        <taxon>Chromadorea</taxon>
        <taxon>Rhabditida</taxon>
        <taxon>Spirurina</taxon>
        <taxon>Ascaridomorpha</taxon>
        <taxon>Ascaridoidea</taxon>
        <taxon>Toxocaridae</taxon>
        <taxon>Toxocara</taxon>
    </lineage>
</organism>
<keyword evidence="5 7" id="KW-1133">Transmembrane helix</keyword>
<dbReference type="InterPro" id="IPR017871">
    <property type="entry name" value="ABC_transporter-like_CS"/>
</dbReference>
<dbReference type="PANTHER" id="PTHR24222:SF76">
    <property type="entry name" value="MYCOBACTIN IMPORT ATP-BINDING_PERMEASE PROTEIN IRTB"/>
    <property type="match status" value="1"/>
</dbReference>
<dbReference type="Pfam" id="PF00005">
    <property type="entry name" value="ABC_tran"/>
    <property type="match status" value="1"/>
</dbReference>
<dbReference type="Gene3D" id="3.40.50.300">
    <property type="entry name" value="P-loop containing nucleotide triphosphate hydrolases"/>
    <property type="match status" value="1"/>
</dbReference>
<dbReference type="CDD" id="cd18577">
    <property type="entry name" value="ABC_6TM_Pgp_ABCB1_D1_like"/>
    <property type="match status" value="1"/>
</dbReference>
<evidence type="ECO:0000259" key="9">
    <source>
        <dbReference type="PROSITE" id="PS50929"/>
    </source>
</evidence>
<keyword evidence="2 7" id="KW-0812">Transmembrane</keyword>
<comment type="subcellular location">
    <subcellularLocation>
        <location evidence="1">Membrane</location>
        <topology evidence="1">Multi-pass membrane protein</topology>
    </subcellularLocation>
</comment>
<dbReference type="InterPro" id="IPR027417">
    <property type="entry name" value="P-loop_NTPase"/>
</dbReference>
<dbReference type="PROSITE" id="PS50893">
    <property type="entry name" value="ABC_TRANSPORTER_2"/>
    <property type="match status" value="1"/>
</dbReference>
<dbReference type="GO" id="GO:0005886">
    <property type="term" value="C:plasma membrane"/>
    <property type="evidence" value="ECO:0007669"/>
    <property type="project" value="TreeGrafter"/>
</dbReference>
<dbReference type="GO" id="GO:0016887">
    <property type="term" value="F:ATP hydrolysis activity"/>
    <property type="evidence" value="ECO:0007669"/>
    <property type="project" value="InterPro"/>
</dbReference>
<dbReference type="InterPro" id="IPR003439">
    <property type="entry name" value="ABC_transporter-like_ATP-bd"/>
</dbReference>
<dbReference type="GO" id="GO:0140359">
    <property type="term" value="F:ABC-type transporter activity"/>
    <property type="evidence" value="ECO:0007669"/>
    <property type="project" value="InterPro"/>
</dbReference>
<evidence type="ECO:0000259" key="8">
    <source>
        <dbReference type="PROSITE" id="PS50893"/>
    </source>
</evidence>
<feature type="transmembrane region" description="Helical" evidence="7">
    <location>
        <begin position="120"/>
        <end position="137"/>
    </location>
</feature>
<keyword evidence="3" id="KW-0547">Nucleotide-binding</keyword>
<evidence type="ECO:0000256" key="3">
    <source>
        <dbReference type="ARBA" id="ARBA00022741"/>
    </source>
</evidence>
<dbReference type="AlphaFoldDB" id="A0A183VAF6"/>
<evidence type="ECO:0000256" key="4">
    <source>
        <dbReference type="ARBA" id="ARBA00022840"/>
    </source>
</evidence>
<dbReference type="Gene3D" id="1.20.1560.10">
    <property type="entry name" value="ABC transporter type 1, transmembrane domain"/>
    <property type="match status" value="1"/>
</dbReference>
<feature type="domain" description="ABC transmembrane type-1" evidence="9">
    <location>
        <begin position="81"/>
        <end position="181"/>
    </location>
</feature>
<dbReference type="SUPFAM" id="SSF90123">
    <property type="entry name" value="ABC transporter transmembrane region"/>
    <property type="match status" value="1"/>
</dbReference>
<dbReference type="SUPFAM" id="SSF52540">
    <property type="entry name" value="P-loop containing nucleoside triphosphate hydrolases"/>
    <property type="match status" value="1"/>
</dbReference>
<dbReference type="InterPro" id="IPR003593">
    <property type="entry name" value="AAA+_ATPase"/>
</dbReference>
<dbReference type="GO" id="GO:0005524">
    <property type="term" value="F:ATP binding"/>
    <property type="evidence" value="ECO:0007669"/>
    <property type="project" value="UniProtKB-KW"/>
</dbReference>
<reference evidence="12" key="1">
    <citation type="submission" date="2016-06" db="UniProtKB">
        <authorList>
            <consortium name="WormBaseParasite"/>
        </authorList>
    </citation>
    <scope>IDENTIFICATION</scope>
</reference>
<gene>
    <name evidence="10" type="ORF">TCNE_LOCUS17726</name>
</gene>
<evidence type="ECO:0000256" key="1">
    <source>
        <dbReference type="ARBA" id="ARBA00004141"/>
    </source>
</evidence>
<dbReference type="InterPro" id="IPR036640">
    <property type="entry name" value="ABC1_TM_sf"/>
</dbReference>
<sequence>MGSVKKNIIDSHLGKQVSFNERSEWTVGHARKTAETDETLLKRALPEIYSFLTVGVIILIVAYLQHISFAHLSEKKKRICSNIDRMKEGMGDKMGICLQSLSQLLMGFGIAFFVSWKMTLVMLTVMPFIIIFVSIFVRIMSQTSKREVANYAEAGAIAEEVLMNIKTVMSFNAQSREISRYGSTLLRSGELQPGAVFTVFMAVMSGAASIGMVAPQVTLFVTAKSAAAPIYAIIDRVLIRRIKVLNCVSIDADPGETIALVGHSGCGKSTLFSLLLRYYDAVSGSIEVDGEEIKNLNLEWLRNTIGIVSQEPVLFQTTIAENLRLGREDITKSEMVEVCKIANAHEFIMDLPQGYETIIGEGGIQLSGGQKQRIAIARALARNPRILLLDEATSALDVESERIVQEALDKVISMACLHLRFVNRESLKGSPHEE</sequence>
<feature type="transmembrane region" description="Helical" evidence="7">
    <location>
        <begin position="195"/>
        <end position="214"/>
    </location>
</feature>
<dbReference type="PANTHER" id="PTHR24222">
    <property type="entry name" value="ABC TRANSPORTER B FAMILY"/>
    <property type="match status" value="1"/>
</dbReference>
<dbReference type="Pfam" id="PF00664">
    <property type="entry name" value="ABC_membrane"/>
    <property type="match status" value="1"/>
</dbReference>
<feature type="transmembrane region" description="Helical" evidence="7">
    <location>
        <begin position="48"/>
        <end position="73"/>
    </location>
</feature>
<evidence type="ECO:0000256" key="5">
    <source>
        <dbReference type="ARBA" id="ARBA00022989"/>
    </source>
</evidence>
<protein>
    <submittedName>
        <fullName evidence="12">ABC transporter, ATP-binding protein</fullName>
    </submittedName>
</protein>
<dbReference type="InterPro" id="IPR011527">
    <property type="entry name" value="ABC1_TM_dom"/>
</dbReference>
<feature type="domain" description="ABC transporter" evidence="8">
    <location>
        <begin position="228"/>
        <end position="434"/>
    </location>
</feature>
<proteinExistence type="predicted"/>